<dbReference type="EMBL" id="JAUHHV010000001">
    <property type="protein sequence ID" value="KAK1434649.1"/>
    <property type="molecule type" value="Genomic_DNA"/>
</dbReference>
<evidence type="ECO:0000313" key="2">
    <source>
        <dbReference type="EMBL" id="KAK1434649.1"/>
    </source>
</evidence>
<reference evidence="2" key="1">
    <citation type="journal article" date="2023" name="bioRxiv">
        <title>Improved chromosome-level genome assembly for marigold (Tagetes erecta).</title>
        <authorList>
            <person name="Jiang F."/>
            <person name="Yuan L."/>
            <person name="Wang S."/>
            <person name="Wang H."/>
            <person name="Xu D."/>
            <person name="Wang A."/>
            <person name="Fan W."/>
        </authorList>
    </citation>
    <scope>NUCLEOTIDE SEQUENCE</scope>
    <source>
        <strain evidence="2">WSJ</strain>
        <tissue evidence="2">Leaf</tissue>
    </source>
</reference>
<keyword evidence="1" id="KW-0732">Signal</keyword>
<dbReference type="AlphaFoldDB" id="A0AAD8L5Q3"/>
<dbReference type="Proteomes" id="UP001229421">
    <property type="component" value="Unassembled WGS sequence"/>
</dbReference>
<evidence type="ECO:0000256" key="1">
    <source>
        <dbReference type="SAM" id="SignalP"/>
    </source>
</evidence>
<proteinExistence type="predicted"/>
<accession>A0AAD8L5Q3</accession>
<comment type="caution">
    <text evidence="2">The sequence shown here is derived from an EMBL/GenBank/DDBJ whole genome shotgun (WGS) entry which is preliminary data.</text>
</comment>
<sequence length="181" mass="20114">MAIIAHNGSFFLELCFLGLIGGEGKGGGEQGFRGNPHEKEFPINDELGNVWREDRELFWRFNIVSCVKFWIDSGKFPVKELNERSKSIRRGGKEVGIFPSVLDGIGPLSPTAGRRRPNTRVPSEVQLIPTQKVQTAVLLLQLSFGPWGTALANARRACVSEFKSAHVRGRRKAIKKINLTS</sequence>
<feature type="signal peptide" evidence="1">
    <location>
        <begin position="1"/>
        <end position="26"/>
    </location>
</feature>
<organism evidence="2 3">
    <name type="scientific">Tagetes erecta</name>
    <name type="common">African marigold</name>
    <dbReference type="NCBI Taxonomy" id="13708"/>
    <lineage>
        <taxon>Eukaryota</taxon>
        <taxon>Viridiplantae</taxon>
        <taxon>Streptophyta</taxon>
        <taxon>Embryophyta</taxon>
        <taxon>Tracheophyta</taxon>
        <taxon>Spermatophyta</taxon>
        <taxon>Magnoliopsida</taxon>
        <taxon>eudicotyledons</taxon>
        <taxon>Gunneridae</taxon>
        <taxon>Pentapetalae</taxon>
        <taxon>asterids</taxon>
        <taxon>campanulids</taxon>
        <taxon>Asterales</taxon>
        <taxon>Asteraceae</taxon>
        <taxon>Asteroideae</taxon>
        <taxon>Heliantheae alliance</taxon>
        <taxon>Tageteae</taxon>
        <taxon>Tagetes</taxon>
    </lineage>
</organism>
<name>A0AAD8L5Q3_TARER</name>
<keyword evidence="3" id="KW-1185">Reference proteome</keyword>
<protein>
    <submittedName>
        <fullName evidence="2">Uncharacterized protein</fullName>
    </submittedName>
</protein>
<gene>
    <name evidence="2" type="ORF">QVD17_00398</name>
</gene>
<evidence type="ECO:0000313" key="3">
    <source>
        <dbReference type="Proteomes" id="UP001229421"/>
    </source>
</evidence>
<feature type="chain" id="PRO_5042121091" evidence="1">
    <location>
        <begin position="27"/>
        <end position="181"/>
    </location>
</feature>